<dbReference type="AlphaFoldDB" id="W9SQ56"/>
<keyword evidence="2" id="KW-1185">Reference proteome</keyword>
<dbReference type="Proteomes" id="UP000030645">
    <property type="component" value="Unassembled WGS sequence"/>
</dbReference>
<proteinExistence type="predicted"/>
<sequence>MGHFPSSMIKLAYIAMTQEMRQQPQAFTIVPFQTSVIKCGLLPSILCASLDCIHMHKFRSSVQIKLSPTFPRLRASSSNGCKLRIYKIRKLA</sequence>
<name>W9SQ56_9ROSA</name>
<evidence type="ECO:0000313" key="2">
    <source>
        <dbReference type="Proteomes" id="UP000030645"/>
    </source>
</evidence>
<evidence type="ECO:0000313" key="1">
    <source>
        <dbReference type="EMBL" id="EXC58826.1"/>
    </source>
</evidence>
<gene>
    <name evidence="1" type="ORF">L484_001249</name>
</gene>
<accession>W9SQ56</accession>
<dbReference type="EMBL" id="KE626888">
    <property type="protein sequence ID" value="EXC58826.1"/>
    <property type="molecule type" value="Genomic_DNA"/>
</dbReference>
<protein>
    <submittedName>
        <fullName evidence="1">Uncharacterized protein</fullName>
    </submittedName>
</protein>
<reference evidence="2" key="1">
    <citation type="submission" date="2013-01" db="EMBL/GenBank/DDBJ databases">
        <title>Draft Genome Sequence of a Mulberry Tree, Morus notabilis C.K. Schneid.</title>
        <authorList>
            <person name="He N."/>
            <person name="Zhao S."/>
        </authorList>
    </citation>
    <scope>NUCLEOTIDE SEQUENCE</scope>
</reference>
<organism evidence="1 2">
    <name type="scientific">Morus notabilis</name>
    <dbReference type="NCBI Taxonomy" id="981085"/>
    <lineage>
        <taxon>Eukaryota</taxon>
        <taxon>Viridiplantae</taxon>
        <taxon>Streptophyta</taxon>
        <taxon>Embryophyta</taxon>
        <taxon>Tracheophyta</taxon>
        <taxon>Spermatophyta</taxon>
        <taxon>Magnoliopsida</taxon>
        <taxon>eudicotyledons</taxon>
        <taxon>Gunneridae</taxon>
        <taxon>Pentapetalae</taxon>
        <taxon>rosids</taxon>
        <taxon>fabids</taxon>
        <taxon>Rosales</taxon>
        <taxon>Moraceae</taxon>
        <taxon>Moreae</taxon>
        <taxon>Morus</taxon>
    </lineage>
</organism>